<organism evidence="2 3">
    <name type="scientific">Wolfiporia cocos (strain MD-104)</name>
    <name type="common">Brown rot fungus</name>
    <dbReference type="NCBI Taxonomy" id="742152"/>
    <lineage>
        <taxon>Eukaryota</taxon>
        <taxon>Fungi</taxon>
        <taxon>Dikarya</taxon>
        <taxon>Basidiomycota</taxon>
        <taxon>Agaricomycotina</taxon>
        <taxon>Agaricomycetes</taxon>
        <taxon>Polyporales</taxon>
        <taxon>Phaeolaceae</taxon>
        <taxon>Wolfiporia</taxon>
    </lineage>
</organism>
<proteinExistence type="predicted"/>
<sequence>MRPDRPCQGSARVSACKRGVSQHTPGHRPCNQPRNGGADRLTNRALGLDDPQQHPAPRAYPEGRTNPAQRGPPSALDKTRQLTSKGIPPSAHGGTIRLNNWDLRRCSGLTTKHPRSSINPRGNPARAPIERGAASAHSRKPQPPTPQAYLTQGRAKAHSRQGNPPRTKSNSGAAALSNVPPLPPAASIKARSRHAARQRGSPGGGTHQHPSRPDRVENDRQWPSTSNRAIAALKAYPGTVKDRKRHRHQGATAIGPPALVY</sequence>
<evidence type="ECO:0000256" key="1">
    <source>
        <dbReference type="SAM" id="MobiDB-lite"/>
    </source>
</evidence>
<name>A0A2H3JA91_WOLCO</name>
<accession>A0A2H3JA91</accession>
<keyword evidence="3" id="KW-1185">Reference proteome</keyword>
<gene>
    <name evidence="2" type="ORF">WOLCODRAFT_157427</name>
</gene>
<feature type="compositionally biased region" description="Basic and acidic residues" evidence="1">
    <location>
        <begin position="211"/>
        <end position="220"/>
    </location>
</feature>
<protein>
    <submittedName>
        <fullName evidence="2">Uncharacterized protein</fullName>
    </submittedName>
</protein>
<reference evidence="2 3" key="1">
    <citation type="journal article" date="2012" name="Science">
        <title>The Paleozoic origin of enzymatic lignin decomposition reconstructed from 31 fungal genomes.</title>
        <authorList>
            <person name="Floudas D."/>
            <person name="Binder M."/>
            <person name="Riley R."/>
            <person name="Barry K."/>
            <person name="Blanchette R.A."/>
            <person name="Henrissat B."/>
            <person name="Martinez A.T."/>
            <person name="Otillar R."/>
            <person name="Spatafora J.W."/>
            <person name="Yadav J.S."/>
            <person name="Aerts A."/>
            <person name="Benoit I."/>
            <person name="Boyd A."/>
            <person name="Carlson A."/>
            <person name="Copeland A."/>
            <person name="Coutinho P.M."/>
            <person name="de Vries R.P."/>
            <person name="Ferreira P."/>
            <person name="Findley K."/>
            <person name="Foster B."/>
            <person name="Gaskell J."/>
            <person name="Glotzer D."/>
            <person name="Gorecki P."/>
            <person name="Heitman J."/>
            <person name="Hesse C."/>
            <person name="Hori C."/>
            <person name="Igarashi K."/>
            <person name="Jurgens J.A."/>
            <person name="Kallen N."/>
            <person name="Kersten P."/>
            <person name="Kohler A."/>
            <person name="Kuees U."/>
            <person name="Kumar T.K.A."/>
            <person name="Kuo A."/>
            <person name="LaButti K."/>
            <person name="Larrondo L.F."/>
            <person name="Lindquist E."/>
            <person name="Ling A."/>
            <person name="Lombard V."/>
            <person name="Lucas S."/>
            <person name="Lundell T."/>
            <person name="Martin R."/>
            <person name="McLaughlin D.J."/>
            <person name="Morgenstern I."/>
            <person name="Morin E."/>
            <person name="Murat C."/>
            <person name="Nagy L.G."/>
            <person name="Nolan M."/>
            <person name="Ohm R.A."/>
            <person name="Patyshakuliyeva A."/>
            <person name="Rokas A."/>
            <person name="Ruiz-Duenas F.J."/>
            <person name="Sabat G."/>
            <person name="Salamov A."/>
            <person name="Samejima M."/>
            <person name="Schmutz J."/>
            <person name="Slot J.C."/>
            <person name="St John F."/>
            <person name="Stenlid J."/>
            <person name="Sun H."/>
            <person name="Sun S."/>
            <person name="Syed K."/>
            <person name="Tsang A."/>
            <person name="Wiebenga A."/>
            <person name="Young D."/>
            <person name="Pisabarro A."/>
            <person name="Eastwood D.C."/>
            <person name="Martin F."/>
            <person name="Cullen D."/>
            <person name="Grigoriev I.V."/>
            <person name="Hibbett D.S."/>
        </authorList>
    </citation>
    <scope>NUCLEOTIDE SEQUENCE [LARGE SCALE GENOMIC DNA]</scope>
    <source>
        <strain evidence="2 3">MD-104</strain>
    </source>
</reference>
<feature type="compositionally biased region" description="Polar residues" evidence="1">
    <location>
        <begin position="160"/>
        <end position="172"/>
    </location>
</feature>
<dbReference type="AlphaFoldDB" id="A0A2H3JA91"/>
<evidence type="ECO:0000313" key="2">
    <source>
        <dbReference type="EMBL" id="PCH36723.1"/>
    </source>
</evidence>
<feature type="region of interest" description="Disordered" evidence="1">
    <location>
        <begin position="1"/>
        <end position="261"/>
    </location>
</feature>
<dbReference type="Proteomes" id="UP000218811">
    <property type="component" value="Unassembled WGS sequence"/>
</dbReference>
<evidence type="ECO:0000313" key="3">
    <source>
        <dbReference type="Proteomes" id="UP000218811"/>
    </source>
</evidence>
<dbReference type="EMBL" id="KB467887">
    <property type="protein sequence ID" value="PCH36723.1"/>
    <property type="molecule type" value="Genomic_DNA"/>
</dbReference>